<protein>
    <submittedName>
        <fullName evidence="2">Uncharacterized protein</fullName>
    </submittedName>
</protein>
<gene>
    <name evidence="2" type="ORF">HNP47_000103</name>
</gene>
<name>A0A7W9FRB9_BREVE</name>
<accession>A0A7W9FRB9</accession>
<evidence type="ECO:0000313" key="2">
    <source>
        <dbReference type="EMBL" id="MBB5770134.1"/>
    </source>
</evidence>
<feature type="compositionally biased region" description="Basic residues" evidence="1">
    <location>
        <begin position="54"/>
        <end position="63"/>
    </location>
</feature>
<organism evidence="2 3">
    <name type="scientific">Brevundimonas vesicularis</name>
    <name type="common">Pseudomonas vesicularis</name>
    <dbReference type="NCBI Taxonomy" id="41276"/>
    <lineage>
        <taxon>Bacteria</taxon>
        <taxon>Pseudomonadati</taxon>
        <taxon>Pseudomonadota</taxon>
        <taxon>Alphaproteobacteria</taxon>
        <taxon>Caulobacterales</taxon>
        <taxon>Caulobacteraceae</taxon>
        <taxon>Brevundimonas</taxon>
    </lineage>
</organism>
<evidence type="ECO:0000256" key="1">
    <source>
        <dbReference type="SAM" id="MobiDB-lite"/>
    </source>
</evidence>
<dbReference type="RefSeq" id="WP_184277492.1">
    <property type="nucleotide sequence ID" value="NZ_JACHLJ010000001.1"/>
</dbReference>
<proteinExistence type="predicted"/>
<evidence type="ECO:0000313" key="3">
    <source>
        <dbReference type="Proteomes" id="UP000556201"/>
    </source>
</evidence>
<dbReference type="EMBL" id="JACHLJ010000001">
    <property type="protein sequence ID" value="MBB5770134.1"/>
    <property type="molecule type" value="Genomic_DNA"/>
</dbReference>
<reference evidence="2 3" key="1">
    <citation type="submission" date="2020-08" db="EMBL/GenBank/DDBJ databases">
        <title>Functional genomics of gut bacteria from endangered species of beetles.</title>
        <authorList>
            <person name="Carlos-Shanley C."/>
        </authorList>
    </citation>
    <scope>NUCLEOTIDE SEQUENCE [LARGE SCALE GENOMIC DNA]</scope>
    <source>
        <strain evidence="2 3">S00192</strain>
    </source>
</reference>
<comment type="caution">
    <text evidence="2">The sequence shown here is derived from an EMBL/GenBank/DDBJ whole genome shotgun (WGS) entry which is preliminary data.</text>
</comment>
<dbReference type="Proteomes" id="UP000556201">
    <property type="component" value="Unassembled WGS sequence"/>
</dbReference>
<feature type="compositionally biased region" description="Low complexity" evidence="1">
    <location>
        <begin position="41"/>
        <end position="52"/>
    </location>
</feature>
<sequence length="194" mass="20117">MSGGVSAALDQAVQGEADMAEVVQAGLFEELEPCETGNLTAPSPLAAALPSARKPGRPKGSKNRRTEAVTAWLLTQHRHPLSVMMEAYSMSPADFAKAIGIAQPDSDTLLDIVKLQLRMAEAVAPYVAQKLPQAVQVEGGAALTLNFGGVTLNGPQTGVSSPARGEAPEISVGGGMAVRLGQVGREKSDDDLED</sequence>
<dbReference type="AlphaFoldDB" id="A0A7W9FRB9"/>
<feature type="region of interest" description="Disordered" evidence="1">
    <location>
        <begin position="39"/>
        <end position="65"/>
    </location>
</feature>